<name>A0A8H3H1H8_9AGAM</name>
<comment type="caution">
    <text evidence="1">The sequence shown here is derived from an EMBL/GenBank/DDBJ whole genome shotgun (WGS) entry which is preliminary data.</text>
</comment>
<evidence type="ECO:0000313" key="1">
    <source>
        <dbReference type="EMBL" id="CAE6476401.1"/>
    </source>
</evidence>
<sequence length="563" mass="62972">MMSDQDSIQQTEGSGKQLVKDIAPACQLPDEILSHIFLLAMYSIDISHSRQLSCTYTVRLIYRRLYAFLGVCSSWRRVVLSSSSLWTLVPVLEQPNNQWGSLAAQQSLERAVGHRLRLVAYPSNTQPGIEDFIVQTLSQHGHRFDTINIHSDSADSIRHSLASLIKVADGTYVSIKELSLCYSESIGDEISRPHIGGGTPINFHASPPLPAGVESLIESVRVLRICGMSIVPEGLSFTMLTEIRLQSLVLGPKSAFVELLEVLSSSSQLRTLELISILTIHSNWPRAPEKKFPISLPNLRDVYLEDLDLDTLEFVLQSIAPGSYTTTLNWTARSCQSVEAYSYTSTNIVFLEKLSRLKIDVLLFRRELGEVSIHKDVYYLLQAMPNITTLCLDSFYVDSEVLDALVPNTESGSEQESSSGHWQHNYKKQNTNPPGFAQLTNLYIFRSHCHDLNALRDLPKVLAHHRIQELGIGIGPDCDCKDHHAYAYPDEPESPGWGPRTLMYRSPPPEFIAPPTYDQETIDSEIEHAWGSLEGSAPRLVRFTGASSDRPPVFGFASHIWQL</sequence>
<accession>A0A8H3H1H8</accession>
<protein>
    <recommendedName>
        <fullName evidence="3">F-box domain-containing protein</fullName>
    </recommendedName>
</protein>
<organism evidence="1 2">
    <name type="scientific">Rhizoctonia solani</name>
    <dbReference type="NCBI Taxonomy" id="456999"/>
    <lineage>
        <taxon>Eukaryota</taxon>
        <taxon>Fungi</taxon>
        <taxon>Dikarya</taxon>
        <taxon>Basidiomycota</taxon>
        <taxon>Agaricomycotina</taxon>
        <taxon>Agaricomycetes</taxon>
        <taxon>Cantharellales</taxon>
        <taxon>Ceratobasidiaceae</taxon>
        <taxon>Rhizoctonia</taxon>
    </lineage>
</organism>
<evidence type="ECO:0008006" key="3">
    <source>
        <dbReference type="Google" id="ProtNLM"/>
    </source>
</evidence>
<dbReference type="AlphaFoldDB" id="A0A8H3H1H8"/>
<evidence type="ECO:0000313" key="2">
    <source>
        <dbReference type="Proteomes" id="UP000663841"/>
    </source>
</evidence>
<proteinExistence type="predicted"/>
<dbReference type="EMBL" id="CAJMWW010000633">
    <property type="protein sequence ID" value="CAE6476401.1"/>
    <property type="molecule type" value="Genomic_DNA"/>
</dbReference>
<reference evidence="1" key="1">
    <citation type="submission" date="2021-01" db="EMBL/GenBank/DDBJ databases">
        <authorList>
            <person name="Kaushik A."/>
        </authorList>
    </citation>
    <scope>NUCLEOTIDE SEQUENCE</scope>
    <source>
        <strain evidence="1">AG3-T5</strain>
    </source>
</reference>
<gene>
    <name evidence="1" type="ORF">RDB_LOCUS192842</name>
</gene>
<dbReference type="Proteomes" id="UP000663841">
    <property type="component" value="Unassembled WGS sequence"/>
</dbReference>